<feature type="domain" description="EML-like first beta-propeller" evidence="4">
    <location>
        <begin position="9"/>
        <end position="112"/>
    </location>
</feature>
<dbReference type="Gene3D" id="2.130.10.10">
    <property type="entry name" value="YVTN repeat-like/Quinoprotein amine dehydrogenase"/>
    <property type="match status" value="2"/>
</dbReference>
<reference evidence="6" key="1">
    <citation type="submission" date="2023-11" db="UniProtKB">
        <authorList>
            <consortium name="WormBaseParasite"/>
        </authorList>
    </citation>
    <scope>IDENTIFICATION</scope>
</reference>
<dbReference type="SMART" id="SM00320">
    <property type="entry name" value="WD40"/>
    <property type="match status" value="2"/>
</dbReference>
<dbReference type="AlphaFoldDB" id="A0AA84ZC77"/>
<dbReference type="Pfam" id="PF23409">
    <property type="entry name" value="Beta-prop_EML"/>
    <property type="match status" value="1"/>
</dbReference>
<evidence type="ECO:0000313" key="6">
    <source>
        <dbReference type="WBParaSite" id="SMRG1_23580.1"/>
    </source>
</evidence>
<dbReference type="PANTHER" id="PTHR13720">
    <property type="entry name" value="WD-40 REPEAT PROTEIN"/>
    <property type="match status" value="1"/>
</dbReference>
<keyword evidence="1 3" id="KW-0853">WD repeat</keyword>
<feature type="repeat" description="WD" evidence="3">
    <location>
        <begin position="123"/>
        <end position="164"/>
    </location>
</feature>
<proteinExistence type="predicted"/>
<dbReference type="GO" id="GO:0072686">
    <property type="term" value="C:mitotic spindle"/>
    <property type="evidence" value="ECO:0007669"/>
    <property type="project" value="TreeGrafter"/>
</dbReference>
<dbReference type="PROSITE" id="PS50082">
    <property type="entry name" value="WD_REPEATS_2"/>
    <property type="match status" value="1"/>
</dbReference>
<name>A0AA84ZC77_9TREM</name>
<evidence type="ECO:0000256" key="1">
    <source>
        <dbReference type="ARBA" id="ARBA00022574"/>
    </source>
</evidence>
<evidence type="ECO:0000256" key="2">
    <source>
        <dbReference type="ARBA" id="ARBA00022737"/>
    </source>
</evidence>
<dbReference type="InterPro" id="IPR015943">
    <property type="entry name" value="WD40/YVTN_repeat-like_dom_sf"/>
</dbReference>
<dbReference type="Proteomes" id="UP000050790">
    <property type="component" value="Unassembled WGS sequence"/>
</dbReference>
<protein>
    <recommendedName>
        <fullName evidence="4">EML-like first beta-propeller domain-containing protein</fullName>
    </recommendedName>
</protein>
<dbReference type="GO" id="GO:0008017">
    <property type="term" value="F:microtubule binding"/>
    <property type="evidence" value="ECO:0007669"/>
    <property type="project" value="TreeGrafter"/>
</dbReference>
<dbReference type="InterPro" id="IPR036322">
    <property type="entry name" value="WD40_repeat_dom_sf"/>
</dbReference>
<dbReference type="InterPro" id="IPR001680">
    <property type="entry name" value="WD40_rpt"/>
</dbReference>
<keyword evidence="2" id="KW-0677">Repeat</keyword>
<evidence type="ECO:0000313" key="5">
    <source>
        <dbReference type="Proteomes" id="UP000050790"/>
    </source>
</evidence>
<sequence length="287" mass="31836">MAHTSLFLYFHCGDLLTGYSVGNIIAWKRGTNTVNQICQGVHEGGIFSLCLTNNGHLISGDGKDRRLVFFDAALNPTGHTEELAELYGAVRTITQGPGELLIISTTKNMILEAGPGMEISPLMFGHCEEFWSLAKHPQAHQFLSDGRDHLVILWDSLSKQAIRSKEFTDAIHCAAFYPLQSVLITNGTMSPVNNNHNNIINKTNSLDFNVSVMNSHDLLVVLGTSTGRWLVFNCLKHEIIAVHFDGLGEQIECVAYSPGMLLLLFSFFYSHMYLSMHTSLLNLLFSC</sequence>
<organism evidence="5 6">
    <name type="scientific">Schistosoma margrebowiei</name>
    <dbReference type="NCBI Taxonomy" id="48269"/>
    <lineage>
        <taxon>Eukaryota</taxon>
        <taxon>Metazoa</taxon>
        <taxon>Spiralia</taxon>
        <taxon>Lophotrochozoa</taxon>
        <taxon>Platyhelminthes</taxon>
        <taxon>Trematoda</taxon>
        <taxon>Digenea</taxon>
        <taxon>Strigeidida</taxon>
        <taxon>Schistosomatoidea</taxon>
        <taxon>Schistosomatidae</taxon>
        <taxon>Schistosoma</taxon>
    </lineage>
</organism>
<evidence type="ECO:0000256" key="3">
    <source>
        <dbReference type="PROSITE-ProRule" id="PRU00221"/>
    </source>
</evidence>
<dbReference type="PANTHER" id="PTHR13720:SF50">
    <property type="entry name" value="ECHINODERM MICROTUBULE-ASSOCIATED PROTEIN-LIKE 2"/>
    <property type="match status" value="1"/>
</dbReference>
<dbReference type="InterPro" id="IPR055439">
    <property type="entry name" value="Beta-prop_EML_1st"/>
</dbReference>
<evidence type="ECO:0000259" key="4">
    <source>
        <dbReference type="Pfam" id="PF23409"/>
    </source>
</evidence>
<dbReference type="WBParaSite" id="SMRG1_23580.1">
    <property type="protein sequence ID" value="SMRG1_23580.1"/>
    <property type="gene ID" value="SMRG1_23580"/>
</dbReference>
<dbReference type="GO" id="GO:0000226">
    <property type="term" value="P:microtubule cytoskeleton organization"/>
    <property type="evidence" value="ECO:0007669"/>
    <property type="project" value="TreeGrafter"/>
</dbReference>
<dbReference type="InterPro" id="IPR050630">
    <property type="entry name" value="WD_repeat_EMAP"/>
</dbReference>
<dbReference type="SUPFAM" id="SSF50978">
    <property type="entry name" value="WD40 repeat-like"/>
    <property type="match status" value="1"/>
</dbReference>
<accession>A0AA84ZC77</accession>